<organism evidence="1 2">
    <name type="scientific">Acinetobacter chinensis</name>
    <dbReference type="NCBI Taxonomy" id="2004650"/>
    <lineage>
        <taxon>Bacteria</taxon>
        <taxon>Pseudomonadati</taxon>
        <taxon>Pseudomonadota</taxon>
        <taxon>Gammaproteobacteria</taxon>
        <taxon>Moraxellales</taxon>
        <taxon>Moraxellaceae</taxon>
        <taxon>Acinetobacter</taxon>
    </lineage>
</organism>
<dbReference type="RefSeq" id="WP_087511528.1">
    <property type="nucleotide sequence ID" value="NZ_CP032134.1"/>
</dbReference>
<sequence length="184" mass="21564">MDEIEIPKELLNEVCHTTTAHSFINIYETGFILVNPDSCNQKYSRHGIRVGETKQTYVQELEGISVFDFKNFSQVDYDTYTKESWDVLSADLYKFIPSHESNDGISIWIIIDALKSGKYLNRNKLYEKWNEKNRDSAKFIPKVEAAFLEDIPIKWIKKVCIYDISKKTFQALDSVEAYHYVKNR</sequence>
<name>A0A3B7M1J1_9GAMM</name>
<accession>A0A3B7M1J1</accession>
<evidence type="ECO:0000313" key="2">
    <source>
        <dbReference type="Proteomes" id="UP000263753"/>
    </source>
</evidence>
<protein>
    <submittedName>
        <fullName evidence="1">Uncharacterized protein</fullName>
    </submittedName>
</protein>
<reference evidence="2" key="1">
    <citation type="submission" date="2018-09" db="EMBL/GenBank/DDBJ databases">
        <title>The complete genome of Acinetobacter sp. strain WCHAc010005.</title>
        <authorList>
            <person name="Hu Y."/>
            <person name="Long H."/>
            <person name="Feng Y."/>
            <person name="Zong Z."/>
        </authorList>
    </citation>
    <scope>NUCLEOTIDE SEQUENCE [LARGE SCALE GENOMIC DNA]</scope>
    <source>
        <strain evidence="2">WCHAc010005</strain>
    </source>
</reference>
<dbReference type="Proteomes" id="UP000263753">
    <property type="component" value="Chromosome"/>
</dbReference>
<gene>
    <name evidence="1" type="ORF">CDG60_07580</name>
</gene>
<dbReference type="EMBL" id="CP032134">
    <property type="protein sequence ID" value="AXY56443.1"/>
    <property type="molecule type" value="Genomic_DNA"/>
</dbReference>
<dbReference type="AlphaFoldDB" id="A0A3B7M1J1"/>
<dbReference type="KEGG" id="achi:CDG60_07580"/>
<proteinExistence type="predicted"/>
<evidence type="ECO:0000313" key="1">
    <source>
        <dbReference type="EMBL" id="AXY56443.1"/>
    </source>
</evidence>